<proteinExistence type="predicted"/>
<sequence>MRMPDEIMCLIVEEVAQLDHKWAMNRVYCTNRYRERQARHNNQPRRGQVDVEGQYALALTCRRFHRLVMPLLCGRAVLDSRDDFHHCVPQKHLFFNALDESPWLQLYITDLTVKWDGLARNFQEIRSLIRLPNLDRLTLDSVDLDVSDLDLGPLPREKGTANVSTLRFLSMRAKPESIRRLLEWPRALHNLDIDIVWYDDDSIQDQPHSSYRSTDKLAHVLGLQRESLRTLKLECLQVAFQYNKITTWPYPKLHTLAISVTNQELRSDNCYRRISPSLRTLIFDVDTGYSRSDFRGTFMESDITWLLNHGCTAGLIKNEGGRQLERIGVRLFAQGRSCREALFEKEWANMHEDSEKHRLVHLLEALQKYGVSTFWIGASGAEYTAREMRESCKCAECVP</sequence>
<protein>
    <submittedName>
        <fullName evidence="1">Uncharacterized protein</fullName>
    </submittedName>
</protein>
<dbReference type="EMBL" id="JAPDHF010000004">
    <property type="protein sequence ID" value="KAJ4019400.1"/>
    <property type="molecule type" value="Genomic_DNA"/>
</dbReference>
<dbReference type="Proteomes" id="UP001152130">
    <property type="component" value="Unassembled WGS sequence"/>
</dbReference>
<evidence type="ECO:0000313" key="1">
    <source>
        <dbReference type="EMBL" id="KAJ4019400.1"/>
    </source>
</evidence>
<dbReference type="AlphaFoldDB" id="A0A9W8PVV7"/>
<gene>
    <name evidence="1" type="ORF">NW766_003119</name>
</gene>
<name>A0A9W8PVV7_9HYPO</name>
<comment type="caution">
    <text evidence="1">The sequence shown here is derived from an EMBL/GenBank/DDBJ whole genome shotgun (WGS) entry which is preliminary data.</text>
</comment>
<reference evidence="1" key="1">
    <citation type="submission" date="2022-10" db="EMBL/GenBank/DDBJ databases">
        <title>Fusarium specimens isolated from Avocado Roots.</title>
        <authorList>
            <person name="Stajich J."/>
            <person name="Roper C."/>
            <person name="Heimlech-Rivalta G."/>
        </authorList>
    </citation>
    <scope>NUCLEOTIDE SEQUENCE</scope>
    <source>
        <strain evidence="1">CF00143</strain>
    </source>
</reference>
<evidence type="ECO:0000313" key="2">
    <source>
        <dbReference type="Proteomes" id="UP001152130"/>
    </source>
</evidence>
<keyword evidence="2" id="KW-1185">Reference proteome</keyword>
<organism evidence="1 2">
    <name type="scientific">Fusarium irregulare</name>
    <dbReference type="NCBI Taxonomy" id="2494466"/>
    <lineage>
        <taxon>Eukaryota</taxon>
        <taxon>Fungi</taxon>
        <taxon>Dikarya</taxon>
        <taxon>Ascomycota</taxon>
        <taxon>Pezizomycotina</taxon>
        <taxon>Sordariomycetes</taxon>
        <taxon>Hypocreomycetidae</taxon>
        <taxon>Hypocreales</taxon>
        <taxon>Nectriaceae</taxon>
        <taxon>Fusarium</taxon>
        <taxon>Fusarium incarnatum-equiseti species complex</taxon>
    </lineage>
</organism>
<accession>A0A9W8PVV7</accession>